<sequence length="50" mass="5845">MHKQIQRRDTDTAQPIGCPTQRQSISRSVILSKEIQNALIKLFWLLHNET</sequence>
<feature type="non-terminal residue" evidence="1">
    <location>
        <position position="50"/>
    </location>
</feature>
<name>A0A383F1B0_9ZZZZ</name>
<dbReference type="AlphaFoldDB" id="A0A383F1B0"/>
<evidence type="ECO:0000313" key="1">
    <source>
        <dbReference type="EMBL" id="SVE62719.1"/>
    </source>
</evidence>
<organism evidence="1">
    <name type="scientific">marine metagenome</name>
    <dbReference type="NCBI Taxonomy" id="408172"/>
    <lineage>
        <taxon>unclassified sequences</taxon>
        <taxon>metagenomes</taxon>
        <taxon>ecological metagenomes</taxon>
    </lineage>
</organism>
<reference evidence="1" key="1">
    <citation type="submission" date="2018-05" db="EMBL/GenBank/DDBJ databases">
        <authorList>
            <person name="Lanie J.A."/>
            <person name="Ng W.-L."/>
            <person name="Kazmierczak K.M."/>
            <person name="Andrzejewski T.M."/>
            <person name="Davidsen T.M."/>
            <person name="Wayne K.J."/>
            <person name="Tettelin H."/>
            <person name="Glass J.I."/>
            <person name="Rusch D."/>
            <person name="Podicherti R."/>
            <person name="Tsui H.-C.T."/>
            <person name="Winkler M.E."/>
        </authorList>
    </citation>
    <scope>NUCLEOTIDE SEQUENCE</scope>
</reference>
<protein>
    <submittedName>
        <fullName evidence="1">Uncharacterized protein</fullName>
    </submittedName>
</protein>
<accession>A0A383F1B0</accession>
<dbReference type="EMBL" id="UINC01230546">
    <property type="protein sequence ID" value="SVE62719.1"/>
    <property type="molecule type" value="Genomic_DNA"/>
</dbReference>
<gene>
    <name evidence="1" type="ORF">METZ01_LOCUS515573</name>
</gene>
<proteinExistence type="predicted"/>